<dbReference type="eggNOG" id="arCOG08261">
    <property type="taxonomic scope" value="Archaea"/>
</dbReference>
<keyword evidence="1" id="KW-0175">Coiled coil</keyword>
<dbReference type="STRING" id="573063.Metin_0018"/>
<dbReference type="AlphaFoldDB" id="D5VU79"/>
<sequence>MFGRRWRRLLRGFRYIGPCRCGFGPHAYYVDDRGRVVHAWDIYYYDIDYLESYLKELIDEKKALEEEIEKIKAELERLKREKRD</sequence>
<evidence type="ECO:0000313" key="2">
    <source>
        <dbReference type="EMBL" id="ADG12691.1"/>
    </source>
</evidence>
<dbReference type="GeneID" id="9131016"/>
<accession>D5VU79</accession>
<protein>
    <submittedName>
        <fullName evidence="2">Uncharacterized protein</fullName>
    </submittedName>
</protein>
<feature type="coiled-coil region" evidence="1">
    <location>
        <begin position="47"/>
        <end position="84"/>
    </location>
</feature>
<gene>
    <name evidence="2" type="ordered locus">Metin_0018</name>
</gene>
<evidence type="ECO:0000313" key="3">
    <source>
        <dbReference type="Proteomes" id="UP000002061"/>
    </source>
</evidence>
<dbReference type="RefSeq" id="WP_013099438.1">
    <property type="nucleotide sequence ID" value="NC_014122.1"/>
</dbReference>
<dbReference type="OrthoDB" id="66053at2157"/>
<reference evidence="2" key="1">
    <citation type="submission" date="2010-04" db="EMBL/GenBank/DDBJ databases">
        <title>Complete sequence of Methanocaldococcus infernus ME.</title>
        <authorList>
            <consortium name="US DOE Joint Genome Institute"/>
            <person name="Lucas S."/>
            <person name="Copeland A."/>
            <person name="Lapidus A."/>
            <person name="Cheng J.-F."/>
            <person name="Bruce D."/>
            <person name="Goodwin L."/>
            <person name="Pitluck S."/>
            <person name="Munk A.C."/>
            <person name="Detter J.C."/>
            <person name="Han C."/>
            <person name="Tapia R."/>
            <person name="Land M."/>
            <person name="Hauser L."/>
            <person name="Kyrpides N."/>
            <person name="Mikhailova N."/>
            <person name="Sieprawska-Lupa M."/>
            <person name="Whitman W.B."/>
            <person name="Woyke T."/>
        </authorList>
    </citation>
    <scope>NUCLEOTIDE SEQUENCE [LARGE SCALE GENOMIC DNA]</scope>
    <source>
        <strain evidence="2">ME</strain>
    </source>
</reference>
<keyword evidence="3" id="KW-1185">Reference proteome</keyword>
<dbReference type="Proteomes" id="UP000002061">
    <property type="component" value="Chromosome"/>
</dbReference>
<organism evidence="2 3">
    <name type="scientific">Methanocaldococcus infernus (strain DSM 11812 / JCM 15783 / ME)</name>
    <dbReference type="NCBI Taxonomy" id="573063"/>
    <lineage>
        <taxon>Archaea</taxon>
        <taxon>Methanobacteriati</taxon>
        <taxon>Methanobacteriota</taxon>
        <taxon>Methanomada group</taxon>
        <taxon>Methanococci</taxon>
        <taxon>Methanococcales</taxon>
        <taxon>Methanocaldococcaceae</taxon>
        <taxon>Methanocaldococcus</taxon>
    </lineage>
</organism>
<dbReference type="KEGG" id="mif:Metin_0018"/>
<proteinExistence type="predicted"/>
<name>D5VU79_METIM</name>
<dbReference type="HOGENOM" id="CLU_181980_0_0_2"/>
<evidence type="ECO:0000256" key="1">
    <source>
        <dbReference type="SAM" id="Coils"/>
    </source>
</evidence>
<dbReference type="EMBL" id="CP002009">
    <property type="protein sequence ID" value="ADG12691.1"/>
    <property type="molecule type" value="Genomic_DNA"/>
</dbReference>